<proteinExistence type="predicted"/>
<organism evidence="3 4">
    <name type="scientific">Streptomyces xiamenensis</name>
    <dbReference type="NCBI Taxonomy" id="408015"/>
    <lineage>
        <taxon>Bacteria</taxon>
        <taxon>Bacillati</taxon>
        <taxon>Actinomycetota</taxon>
        <taxon>Actinomycetes</taxon>
        <taxon>Kitasatosporales</taxon>
        <taxon>Streptomycetaceae</taxon>
        <taxon>Streptomyces</taxon>
    </lineage>
</organism>
<evidence type="ECO:0000313" key="4">
    <source>
        <dbReference type="Proteomes" id="UP000034034"/>
    </source>
</evidence>
<evidence type="ECO:0000313" key="3">
    <source>
        <dbReference type="EMBL" id="AKG42245.1"/>
    </source>
</evidence>
<dbReference type="HOGENOM" id="CLU_1336932_0_0_11"/>
<feature type="compositionally biased region" description="Acidic residues" evidence="1">
    <location>
        <begin position="41"/>
        <end position="56"/>
    </location>
</feature>
<dbReference type="PROSITE" id="PS51257">
    <property type="entry name" value="PROKAR_LIPOPROTEIN"/>
    <property type="match status" value="1"/>
</dbReference>
<feature type="signal peptide" evidence="2">
    <location>
        <begin position="1"/>
        <end position="22"/>
    </location>
</feature>
<evidence type="ECO:0000256" key="1">
    <source>
        <dbReference type="SAM" id="MobiDB-lite"/>
    </source>
</evidence>
<dbReference type="EMBL" id="CP009922">
    <property type="protein sequence ID" value="AKG42245.1"/>
    <property type="molecule type" value="Genomic_DNA"/>
</dbReference>
<dbReference type="Proteomes" id="UP000034034">
    <property type="component" value="Chromosome"/>
</dbReference>
<dbReference type="KEGG" id="sxi:SXIM_08610"/>
<keyword evidence="2" id="KW-0732">Signal</keyword>
<reference evidence="3" key="1">
    <citation type="submission" date="2019-08" db="EMBL/GenBank/DDBJ databases">
        <title>Complete genome sequence of a mangrove-derived Streptomyces xiamenensis.</title>
        <authorList>
            <person name="Xu J."/>
        </authorList>
    </citation>
    <scope>NUCLEOTIDE SEQUENCE</scope>
    <source>
        <strain evidence="3">318</strain>
    </source>
</reference>
<evidence type="ECO:0000256" key="2">
    <source>
        <dbReference type="SAM" id="SignalP"/>
    </source>
</evidence>
<keyword evidence="4" id="KW-1185">Reference proteome</keyword>
<protein>
    <submittedName>
        <fullName evidence="3">Uncharacterized protein</fullName>
    </submittedName>
</protein>
<feature type="chain" id="PRO_5038923647" evidence="2">
    <location>
        <begin position="23"/>
        <end position="205"/>
    </location>
</feature>
<dbReference type="AlphaFoldDB" id="A0A0F7FQ74"/>
<dbReference type="PATRIC" id="fig|408015.6.peg.889"/>
<accession>A0A0F7FQ74</accession>
<sequence length="205" mass="21667">MNMRARRAAAACAAAVALTFTAACDDSDAALPLPTQSQPPGDDDASDDEAGEEETQEPPAPDTRGQDDLDLGATHTWEHSGLAVTVDRIETLDPAGIEEWERPEEGLTPFRVHVTVANTGDAPADLDSLALSVAGATSGGEVQFGMYEGDQRLTGRLAPGVSTEKSQSWAFDTGAHGADILITASYWGDDEDLWADDPQWIGSIR</sequence>
<feature type="region of interest" description="Disordered" evidence="1">
    <location>
        <begin position="28"/>
        <end position="71"/>
    </location>
</feature>
<name>A0A0F7FQ74_9ACTN</name>
<gene>
    <name evidence="3" type="ORF">SXIM_08610</name>
</gene>